<sequence>MIMARFTPGRQAKPTRGTDTFSRIADIDLYAWVAQAEDGDALIYHRGFLVVDADRTVSTLPADRRLAVRGLADAAFRAAEQGLVHLVQERVGPNRFAYLAIARPKPKAAAASLSALLLDEQAA</sequence>
<protein>
    <submittedName>
        <fullName evidence="1">Uncharacterized protein</fullName>
    </submittedName>
</protein>
<dbReference type="EMBL" id="CYPR01000100">
    <property type="protein sequence ID" value="CUH38906.1"/>
    <property type="molecule type" value="Genomic_DNA"/>
</dbReference>
<name>A0A0M7BCA8_9RHOB</name>
<keyword evidence="2" id="KW-1185">Reference proteome</keyword>
<evidence type="ECO:0000313" key="1">
    <source>
        <dbReference type="EMBL" id="CUH38906.1"/>
    </source>
</evidence>
<gene>
    <name evidence="1" type="ORF">JSE7799_01625</name>
</gene>
<accession>A0A0M7BCA8</accession>
<evidence type="ECO:0000313" key="2">
    <source>
        <dbReference type="Proteomes" id="UP000049455"/>
    </source>
</evidence>
<dbReference type="Proteomes" id="UP000049455">
    <property type="component" value="Unassembled WGS sequence"/>
</dbReference>
<proteinExistence type="predicted"/>
<organism evidence="1 2">
    <name type="scientific">Jannaschia seosinensis</name>
    <dbReference type="NCBI Taxonomy" id="313367"/>
    <lineage>
        <taxon>Bacteria</taxon>
        <taxon>Pseudomonadati</taxon>
        <taxon>Pseudomonadota</taxon>
        <taxon>Alphaproteobacteria</taxon>
        <taxon>Rhodobacterales</taxon>
        <taxon>Roseobacteraceae</taxon>
        <taxon>Jannaschia</taxon>
    </lineage>
</organism>
<reference evidence="1 2" key="1">
    <citation type="submission" date="2015-09" db="EMBL/GenBank/DDBJ databases">
        <authorList>
            <person name="Jackson K.R."/>
            <person name="Lunt B.L."/>
            <person name="Fisher J.N.B."/>
            <person name="Gardner A.V."/>
            <person name="Bailey M.E."/>
            <person name="Deus L.M."/>
            <person name="Earl A.S."/>
            <person name="Gibby P.D."/>
            <person name="Hartmann K.A."/>
            <person name="Liu J.E."/>
            <person name="Manci A.M."/>
            <person name="Nielsen D.A."/>
            <person name="Solomon M.B."/>
            <person name="Breakwell D.P."/>
            <person name="Burnett S.H."/>
            <person name="Grose J.H."/>
        </authorList>
    </citation>
    <scope>NUCLEOTIDE SEQUENCE [LARGE SCALE GENOMIC DNA]</scope>
    <source>
        <strain evidence="1 2">CECT 7799</strain>
    </source>
</reference>
<dbReference type="STRING" id="313367.JSE7799_01625"/>
<dbReference type="AlphaFoldDB" id="A0A0M7BCA8"/>